<feature type="compositionally biased region" description="Low complexity" evidence="7">
    <location>
        <begin position="743"/>
        <end position="759"/>
    </location>
</feature>
<feature type="compositionally biased region" description="Basic and acidic residues" evidence="7">
    <location>
        <begin position="383"/>
        <end position="402"/>
    </location>
</feature>
<dbReference type="Pfam" id="PF00628">
    <property type="entry name" value="PHD"/>
    <property type="match status" value="1"/>
</dbReference>
<evidence type="ECO:0000259" key="9">
    <source>
        <dbReference type="PROSITE" id="PS50827"/>
    </source>
</evidence>
<sequence length="870" mass="98373">MPRKRTHDEMLASHPPAPPQEIELLHQIRNMWEFAALYEFIKVFGSVVKIPHIDIEDFETECVKPERSHILEDMGLQLLKFISSRRDLTLDNWDKTVRTQYEYKTSNKPHPYGTDDEPNHFRDFHIFTKLRMLYQLAVWTFHNPDRMRQHFPEIDWEDQYYEWQAHPDGWDRQDRIYYNLSGNRLYRRTDPPIPDLSKSKPKLKYSSKKAQAQRRKSRSSKRRKVNDSDDADADTEMADADETINESQLDGETTIQQSIADTDPEKLNTFGELTWECIAITLDEFNNFIATIAKSKDPNEKNLKAMIDGEMIPELSKAEERKQAKVQARLREIQLQEKMQGAKRSGRLAAKQEREREEAEAAEEERRRQALLAEAHRAKERQHKMDNERQSRMLTREQRTKERDYKRALVEEQLARDSEEEKRIEEGGARGSRLLKERIERHRKELSEFSEDEWSFDCSGCGQHGKNWDDGEHSIACERCNVWQHSKCLGFSKSAAESNDFHFVCRDCLRKEDDANRPKISLKFKVGQSSSPPRPISSSPENTRQGSPVKQKLALVDLAPANEPRRSSASGYMGPDGQWYLAPDPSRTTQPLPAQTLPPVTQPSMPGYAMRQAYKSAPHPSGNQQYNYNGYSNSNHPPLYPQQATPMAQQPSFRPASSHSQTPAPASTHSQANGHSSPMPHRIPSPIMNRPTMSPTQGNPDVGPIAGVPGSSPLMQPASMITPYTNGHHANGMLPQSTPNQPTFSQNSSFSASQQSATQPVSGLSPVKQRTSASPIPQPSLVPTKSGTYTTPSSSFNAAASRTVSGTPIFPPAENLAPSPQQLNREPVPTPSKHSPPLPQGSFDNSATPRQDDPTTNTQPEARQTPGTVQ</sequence>
<feature type="domain" description="PHD-type" evidence="8">
    <location>
        <begin position="455"/>
        <end position="511"/>
    </location>
</feature>
<evidence type="ECO:0000256" key="7">
    <source>
        <dbReference type="SAM" id="MobiDB-lite"/>
    </source>
</evidence>
<gene>
    <name evidence="10" type="ORF">LTR24_003463</name>
</gene>
<dbReference type="InterPro" id="IPR001965">
    <property type="entry name" value="Znf_PHD"/>
</dbReference>
<feature type="region of interest" description="Disordered" evidence="7">
    <location>
        <begin position="523"/>
        <end position="550"/>
    </location>
</feature>
<comment type="subcellular location">
    <subcellularLocation>
        <location evidence="1">Nucleus</location>
    </subcellularLocation>
</comment>
<keyword evidence="4" id="KW-0862">Zinc</keyword>
<dbReference type="PROSITE" id="PS50016">
    <property type="entry name" value="ZF_PHD_2"/>
    <property type="match status" value="1"/>
</dbReference>
<evidence type="ECO:0000313" key="11">
    <source>
        <dbReference type="Proteomes" id="UP001345013"/>
    </source>
</evidence>
<dbReference type="PROSITE" id="PS01359">
    <property type="entry name" value="ZF_PHD_1"/>
    <property type="match status" value="1"/>
</dbReference>
<dbReference type="Gene3D" id="3.30.40.10">
    <property type="entry name" value="Zinc/RING finger domain, C3HC4 (zinc finger)"/>
    <property type="match status" value="1"/>
</dbReference>
<feature type="compositionally biased region" description="Pro residues" evidence="7">
    <location>
        <begin position="828"/>
        <end position="839"/>
    </location>
</feature>
<feature type="compositionally biased region" description="Low complexity" evidence="7">
    <location>
        <begin position="621"/>
        <end position="635"/>
    </location>
</feature>
<dbReference type="PANTHER" id="PTHR14296">
    <property type="entry name" value="REMODELING AND SPACING FACTOR 1"/>
    <property type="match status" value="1"/>
</dbReference>
<proteinExistence type="predicted"/>
<evidence type="ECO:0000256" key="5">
    <source>
        <dbReference type="ARBA" id="ARBA00023242"/>
    </source>
</evidence>
<dbReference type="InterPro" id="IPR028938">
    <property type="entry name" value="Rsf1-like"/>
</dbReference>
<dbReference type="InterPro" id="IPR019787">
    <property type="entry name" value="Znf_PHD-finger"/>
</dbReference>
<organism evidence="10 11">
    <name type="scientific">Lithohypha guttulata</name>
    <dbReference type="NCBI Taxonomy" id="1690604"/>
    <lineage>
        <taxon>Eukaryota</taxon>
        <taxon>Fungi</taxon>
        <taxon>Dikarya</taxon>
        <taxon>Ascomycota</taxon>
        <taxon>Pezizomycotina</taxon>
        <taxon>Eurotiomycetes</taxon>
        <taxon>Chaetothyriomycetidae</taxon>
        <taxon>Chaetothyriales</taxon>
        <taxon>Trichomeriaceae</taxon>
        <taxon>Lithohypha</taxon>
    </lineage>
</organism>
<dbReference type="InterPro" id="IPR013083">
    <property type="entry name" value="Znf_RING/FYVE/PHD"/>
</dbReference>
<keyword evidence="5" id="KW-0539">Nucleus</keyword>
<feature type="region of interest" description="Disordered" evidence="7">
    <location>
        <begin position="562"/>
        <end position="870"/>
    </location>
</feature>
<dbReference type="SMART" id="SM00249">
    <property type="entry name" value="PHD"/>
    <property type="match status" value="1"/>
</dbReference>
<dbReference type="SUPFAM" id="SSF57903">
    <property type="entry name" value="FYVE/PHD zinc finger"/>
    <property type="match status" value="1"/>
</dbReference>
<feature type="compositionally biased region" description="Basic and acidic residues" evidence="7">
    <location>
        <begin position="350"/>
        <end position="368"/>
    </location>
</feature>
<dbReference type="InterPro" id="IPR018501">
    <property type="entry name" value="DDT_dom"/>
</dbReference>
<dbReference type="Proteomes" id="UP001345013">
    <property type="component" value="Unassembled WGS sequence"/>
</dbReference>
<feature type="region of interest" description="Disordered" evidence="7">
    <location>
        <begin position="338"/>
        <end position="402"/>
    </location>
</feature>
<feature type="compositionally biased region" description="Polar residues" evidence="7">
    <location>
        <begin position="842"/>
        <end position="870"/>
    </location>
</feature>
<dbReference type="PROSITE" id="PS50827">
    <property type="entry name" value="DDT"/>
    <property type="match status" value="1"/>
</dbReference>
<evidence type="ECO:0000256" key="4">
    <source>
        <dbReference type="ARBA" id="ARBA00022833"/>
    </source>
</evidence>
<feature type="compositionally biased region" description="Acidic residues" evidence="7">
    <location>
        <begin position="228"/>
        <end position="244"/>
    </location>
</feature>
<dbReference type="InterPro" id="IPR019786">
    <property type="entry name" value="Zinc_finger_PHD-type_CS"/>
</dbReference>
<evidence type="ECO:0000256" key="3">
    <source>
        <dbReference type="ARBA" id="ARBA00022771"/>
    </source>
</evidence>
<feature type="compositionally biased region" description="Basic residues" evidence="7">
    <location>
        <begin position="199"/>
        <end position="224"/>
    </location>
</feature>
<protein>
    <recommendedName>
        <fullName evidence="12">PHD-type domain-containing protein</fullName>
    </recommendedName>
</protein>
<evidence type="ECO:0000256" key="1">
    <source>
        <dbReference type="ARBA" id="ARBA00004123"/>
    </source>
</evidence>
<feature type="region of interest" description="Disordered" evidence="7">
    <location>
        <begin position="188"/>
        <end position="262"/>
    </location>
</feature>
<dbReference type="InterPro" id="IPR011011">
    <property type="entry name" value="Znf_FYVE_PHD"/>
</dbReference>
<dbReference type="EMBL" id="JAVRRG010000032">
    <property type="protein sequence ID" value="KAK5094763.1"/>
    <property type="molecule type" value="Genomic_DNA"/>
</dbReference>
<evidence type="ECO:0000313" key="10">
    <source>
        <dbReference type="EMBL" id="KAK5094763.1"/>
    </source>
</evidence>
<comment type="caution">
    <text evidence="10">The sequence shown here is derived from an EMBL/GenBank/DDBJ whole genome shotgun (WGS) entry which is preliminary data.</text>
</comment>
<name>A0ABR0KF05_9EURO</name>
<keyword evidence="2" id="KW-0479">Metal-binding</keyword>
<evidence type="ECO:0000256" key="2">
    <source>
        <dbReference type="ARBA" id="ARBA00022723"/>
    </source>
</evidence>
<keyword evidence="3 6" id="KW-0863">Zinc-finger</keyword>
<dbReference type="PANTHER" id="PTHR14296:SF3">
    <property type="entry name" value="DIKAR, ISOFORM F"/>
    <property type="match status" value="1"/>
</dbReference>
<feature type="compositionally biased region" description="Low complexity" evidence="7">
    <location>
        <begin position="588"/>
        <end position="603"/>
    </location>
</feature>
<keyword evidence="11" id="KW-1185">Reference proteome</keyword>
<reference evidence="10 11" key="1">
    <citation type="submission" date="2023-08" db="EMBL/GenBank/DDBJ databases">
        <title>Black Yeasts Isolated from many extreme environments.</title>
        <authorList>
            <person name="Coleine C."/>
            <person name="Stajich J.E."/>
            <person name="Selbmann L."/>
        </authorList>
    </citation>
    <scope>NUCLEOTIDE SEQUENCE [LARGE SCALE GENOMIC DNA]</scope>
    <source>
        <strain evidence="10 11">CCFEE 5885</strain>
    </source>
</reference>
<evidence type="ECO:0000256" key="6">
    <source>
        <dbReference type="PROSITE-ProRule" id="PRU00146"/>
    </source>
</evidence>
<feature type="compositionally biased region" description="Polar residues" evidence="7">
    <location>
        <begin position="642"/>
        <end position="676"/>
    </location>
</feature>
<evidence type="ECO:0000259" key="8">
    <source>
        <dbReference type="PROSITE" id="PS50016"/>
    </source>
</evidence>
<feature type="compositionally biased region" description="Polar residues" evidence="7">
    <location>
        <begin position="245"/>
        <end position="260"/>
    </location>
</feature>
<feature type="compositionally biased region" description="Polar residues" evidence="7">
    <location>
        <begin position="768"/>
        <end position="806"/>
    </location>
</feature>
<evidence type="ECO:0008006" key="12">
    <source>
        <dbReference type="Google" id="ProtNLM"/>
    </source>
</evidence>
<accession>A0ABR0KF05</accession>
<feature type="domain" description="DDT" evidence="9">
    <location>
        <begin position="28"/>
        <end position="88"/>
    </location>
</feature>